<keyword evidence="2" id="KW-0548">Nucleotidyltransferase</keyword>
<evidence type="ECO:0000256" key="9">
    <source>
        <dbReference type="ARBA" id="ARBA00023134"/>
    </source>
</evidence>
<keyword evidence="1" id="KW-0808">Transferase</keyword>
<evidence type="ECO:0000256" key="1">
    <source>
        <dbReference type="ARBA" id="ARBA00022679"/>
    </source>
</evidence>
<keyword evidence="4" id="KW-0547">Nucleotide-binding</keyword>
<evidence type="ECO:0000256" key="2">
    <source>
        <dbReference type="ARBA" id="ARBA00022695"/>
    </source>
</evidence>
<evidence type="ECO:0000256" key="3">
    <source>
        <dbReference type="ARBA" id="ARBA00022723"/>
    </source>
</evidence>
<sequence length="281" mass="33283">MFNENLSITKTKSNRLKQARRGIKRKLKIRLKKWHNYPEPRFATQGSFTTGTMIRNERDWCDLDMGIYFFQDLDLTYGSIQKHIKEALFDHTNGEVKLLSKCIRVVYSNDFHIDMPIYLVKEQGVFLLGSKSNNWTRCDSKKFKDWVKKEAADNDQLIRIIRYFKAWADRYRTSKSIKMPSGLVFTIWTVQHYESNIRDDISFIKTATHILKELKSSWICEMPVETKDNVLEKLNDDQQDNFKEALKELIKKGYEALTQDDKAKSLKIWKSMLGRRFTDII</sequence>
<dbReference type="Proteomes" id="UP001610063">
    <property type="component" value="Unassembled WGS sequence"/>
</dbReference>
<keyword evidence="5" id="KW-0067">ATP-binding</keyword>
<evidence type="ECO:0000313" key="13">
    <source>
        <dbReference type="EMBL" id="MFH6983374.1"/>
    </source>
</evidence>
<gene>
    <name evidence="13" type="ORF">ACHKAR_08000</name>
</gene>
<evidence type="ECO:0000256" key="6">
    <source>
        <dbReference type="ARBA" id="ARBA00022842"/>
    </source>
</evidence>
<comment type="caution">
    <text evidence="13">The sequence shown here is derived from an EMBL/GenBank/DDBJ whole genome shotgun (WGS) entry which is preliminary data.</text>
</comment>
<feature type="domain" description="Cyclic GMP-AMP synthase DncV-like nucleotidyltransferase" evidence="12">
    <location>
        <begin position="40"/>
        <end position="118"/>
    </location>
</feature>
<evidence type="ECO:0000256" key="10">
    <source>
        <dbReference type="ARBA" id="ARBA00044145"/>
    </source>
</evidence>
<accession>A0ABW7NA85</accession>
<keyword evidence="6" id="KW-0460">Magnesium</keyword>
<evidence type="ECO:0000313" key="14">
    <source>
        <dbReference type="Proteomes" id="UP001610063"/>
    </source>
</evidence>
<evidence type="ECO:0000259" key="12">
    <source>
        <dbReference type="Pfam" id="PF21654"/>
    </source>
</evidence>
<keyword evidence="8" id="KW-0051">Antiviral defense</keyword>
<keyword evidence="7" id="KW-0546">Nucleotide metabolism</keyword>
<reference evidence="13 14" key="1">
    <citation type="journal article" date="2013" name="Int. J. Syst. Evol. Microbiol.">
        <title>Marinoscillum luteum sp. nov., isolated from marine sediment.</title>
        <authorList>
            <person name="Cha I.T."/>
            <person name="Park S.J."/>
            <person name="Kim S.J."/>
            <person name="Kim J.G."/>
            <person name="Jung M.Y."/>
            <person name="Shin K.S."/>
            <person name="Kwon K.K."/>
            <person name="Yang S.H."/>
            <person name="Seo Y.S."/>
            <person name="Rhee S.K."/>
        </authorList>
    </citation>
    <scope>NUCLEOTIDE SEQUENCE [LARGE SCALE GENOMIC DNA]</scope>
    <source>
        <strain evidence="13 14">KCTC 23939</strain>
    </source>
</reference>
<dbReference type="RefSeq" id="WP_395416949.1">
    <property type="nucleotide sequence ID" value="NZ_JBIPKE010000015.1"/>
</dbReference>
<dbReference type="EMBL" id="JBIPKE010000015">
    <property type="protein sequence ID" value="MFH6983374.1"/>
    <property type="molecule type" value="Genomic_DNA"/>
</dbReference>
<evidence type="ECO:0000256" key="7">
    <source>
        <dbReference type="ARBA" id="ARBA00023080"/>
    </source>
</evidence>
<name>A0ABW7NA85_9BACT</name>
<keyword evidence="9" id="KW-0342">GTP-binding</keyword>
<dbReference type="InterPro" id="IPR048445">
    <property type="entry name" value="DncV-like_NTFase"/>
</dbReference>
<dbReference type="Pfam" id="PF21654">
    <property type="entry name" value="DncV-like_NTFase"/>
    <property type="match status" value="1"/>
</dbReference>
<keyword evidence="14" id="KW-1185">Reference proteome</keyword>
<evidence type="ECO:0000256" key="5">
    <source>
        <dbReference type="ARBA" id="ARBA00022840"/>
    </source>
</evidence>
<comment type="catalytic activity">
    <reaction evidence="11">
        <text>GTP + ATP = 3',3'-cGAMP + 2 diphosphate</text>
        <dbReference type="Rhea" id="RHEA:35647"/>
        <dbReference type="ChEBI" id="CHEBI:30616"/>
        <dbReference type="ChEBI" id="CHEBI:33019"/>
        <dbReference type="ChEBI" id="CHEBI:37565"/>
        <dbReference type="ChEBI" id="CHEBI:71501"/>
    </reaction>
    <physiologicalReaction direction="left-to-right" evidence="11">
        <dbReference type="Rhea" id="RHEA:35648"/>
    </physiologicalReaction>
</comment>
<dbReference type="InterPro" id="IPR047805">
    <property type="entry name" value="GAMP_synthase"/>
</dbReference>
<organism evidence="13 14">
    <name type="scientific">Marinoscillum luteum</name>
    <dbReference type="NCBI Taxonomy" id="861051"/>
    <lineage>
        <taxon>Bacteria</taxon>
        <taxon>Pseudomonadati</taxon>
        <taxon>Bacteroidota</taxon>
        <taxon>Cytophagia</taxon>
        <taxon>Cytophagales</taxon>
        <taxon>Reichenbachiellaceae</taxon>
        <taxon>Marinoscillum</taxon>
    </lineage>
</organism>
<evidence type="ECO:0000256" key="8">
    <source>
        <dbReference type="ARBA" id="ARBA00023118"/>
    </source>
</evidence>
<keyword evidence="3" id="KW-0479">Metal-binding</keyword>
<dbReference type="NCBIfam" id="NF041078">
    <property type="entry name" value="cGAS"/>
    <property type="match status" value="1"/>
</dbReference>
<proteinExistence type="predicted"/>
<evidence type="ECO:0000256" key="4">
    <source>
        <dbReference type="ARBA" id="ARBA00022741"/>
    </source>
</evidence>
<evidence type="ECO:0000256" key="11">
    <source>
        <dbReference type="ARBA" id="ARBA00048304"/>
    </source>
</evidence>
<protein>
    <recommendedName>
        <fullName evidence="10">Cyclic GMP-AMP synthase</fullName>
    </recommendedName>
</protein>